<evidence type="ECO:0000256" key="7">
    <source>
        <dbReference type="ARBA" id="ARBA00022884"/>
    </source>
</evidence>
<evidence type="ECO:0000256" key="5">
    <source>
        <dbReference type="ARBA" id="ARBA00022552"/>
    </source>
</evidence>
<dbReference type="GO" id="GO:0005634">
    <property type="term" value="C:nucleus"/>
    <property type="evidence" value="ECO:0007669"/>
    <property type="project" value="UniProtKB-SubCell"/>
</dbReference>
<dbReference type="GO" id="GO:0003723">
    <property type="term" value="F:RNA binding"/>
    <property type="evidence" value="ECO:0007669"/>
    <property type="project" value="UniProtKB-KW"/>
</dbReference>
<dbReference type="Gene3D" id="2.40.10.230">
    <property type="entry name" value="Probable tRNA pseudouridine synthase domain"/>
    <property type="match status" value="1"/>
</dbReference>
<protein>
    <recommendedName>
        <fullName evidence="3">H/ACA ribonucleoprotein complex non-core subunit NAF1</fullName>
    </recommendedName>
</protein>
<comment type="subcellular location">
    <subcellularLocation>
        <location evidence="1">Nucleus</location>
    </subcellularLocation>
</comment>
<dbReference type="GO" id="GO:0001522">
    <property type="term" value="P:pseudouridine synthesis"/>
    <property type="evidence" value="ECO:0007669"/>
    <property type="project" value="InterPro"/>
</dbReference>
<feature type="compositionally biased region" description="Low complexity" evidence="9">
    <location>
        <begin position="634"/>
        <end position="678"/>
    </location>
</feature>
<evidence type="ECO:0000256" key="3">
    <source>
        <dbReference type="ARBA" id="ARBA00021438"/>
    </source>
</evidence>
<feature type="compositionally biased region" description="Polar residues" evidence="9">
    <location>
        <begin position="110"/>
        <end position="121"/>
    </location>
</feature>
<dbReference type="SUPFAM" id="SSF50447">
    <property type="entry name" value="Translation proteins"/>
    <property type="match status" value="1"/>
</dbReference>
<feature type="compositionally biased region" description="Low complexity" evidence="9">
    <location>
        <begin position="485"/>
        <end position="507"/>
    </location>
</feature>
<dbReference type="EMBL" id="CH408155">
    <property type="protein sequence ID" value="EDK36225.2"/>
    <property type="molecule type" value="Genomic_DNA"/>
</dbReference>
<feature type="compositionally biased region" description="Basic residues" evidence="9">
    <location>
        <begin position="428"/>
        <end position="437"/>
    </location>
</feature>
<keyword evidence="7" id="KW-0694">RNA-binding</keyword>
<feature type="compositionally biased region" description="Acidic residues" evidence="9">
    <location>
        <begin position="225"/>
        <end position="237"/>
    </location>
</feature>
<feature type="compositionally biased region" description="Basic and acidic residues" evidence="9">
    <location>
        <begin position="167"/>
        <end position="177"/>
    </location>
</feature>
<dbReference type="AlphaFoldDB" id="A5DAL8"/>
<feature type="compositionally biased region" description="Acidic residues" evidence="9">
    <location>
        <begin position="410"/>
        <end position="423"/>
    </location>
</feature>
<feature type="compositionally biased region" description="Low complexity" evidence="9">
    <location>
        <begin position="238"/>
        <end position="253"/>
    </location>
</feature>
<keyword evidence="4" id="KW-0690">Ribosome biogenesis</keyword>
<name>A5DAL8_PICGU</name>
<evidence type="ECO:0000313" key="11">
    <source>
        <dbReference type="Proteomes" id="UP000001997"/>
    </source>
</evidence>
<feature type="region of interest" description="Disordered" evidence="9">
    <location>
        <begin position="57"/>
        <end position="278"/>
    </location>
</feature>
<keyword evidence="11" id="KW-1185">Reference proteome</keyword>
<reference evidence="10 11" key="1">
    <citation type="journal article" date="2009" name="Nature">
        <title>Evolution of pathogenicity and sexual reproduction in eight Candida genomes.</title>
        <authorList>
            <person name="Butler G."/>
            <person name="Rasmussen M.D."/>
            <person name="Lin M.F."/>
            <person name="Santos M.A."/>
            <person name="Sakthikumar S."/>
            <person name="Munro C.A."/>
            <person name="Rheinbay E."/>
            <person name="Grabherr M."/>
            <person name="Forche A."/>
            <person name="Reedy J.L."/>
            <person name="Agrafioti I."/>
            <person name="Arnaud M.B."/>
            <person name="Bates S."/>
            <person name="Brown A.J."/>
            <person name="Brunke S."/>
            <person name="Costanzo M.C."/>
            <person name="Fitzpatrick D.A."/>
            <person name="de Groot P.W."/>
            <person name="Harris D."/>
            <person name="Hoyer L.L."/>
            <person name="Hube B."/>
            <person name="Klis F.M."/>
            <person name="Kodira C."/>
            <person name="Lennard N."/>
            <person name="Logue M.E."/>
            <person name="Martin R."/>
            <person name="Neiman A.M."/>
            <person name="Nikolaou E."/>
            <person name="Quail M.A."/>
            <person name="Quinn J."/>
            <person name="Santos M.C."/>
            <person name="Schmitzberger F.F."/>
            <person name="Sherlock G."/>
            <person name="Shah P."/>
            <person name="Silverstein K.A."/>
            <person name="Skrzypek M.S."/>
            <person name="Soll D."/>
            <person name="Staggs R."/>
            <person name="Stansfield I."/>
            <person name="Stumpf M.P."/>
            <person name="Sudbery P.E."/>
            <person name="Srikantha T."/>
            <person name="Zeng Q."/>
            <person name="Berman J."/>
            <person name="Berriman M."/>
            <person name="Heitman J."/>
            <person name="Gow N.A."/>
            <person name="Lorenz M.C."/>
            <person name="Birren B.W."/>
            <person name="Kellis M."/>
            <person name="Cuomo C.A."/>
        </authorList>
    </citation>
    <scope>NUCLEOTIDE SEQUENCE [LARGE SCALE GENOMIC DNA]</scope>
    <source>
        <strain evidence="11">ATCC 6260 / CBS 566 / DSM 6381 / JCM 1539 / NBRC 10279 / NRRL Y-324</strain>
    </source>
</reference>
<feature type="compositionally biased region" description="Polar residues" evidence="9">
    <location>
        <begin position="462"/>
        <end position="472"/>
    </location>
</feature>
<feature type="compositionally biased region" description="Polar residues" evidence="9">
    <location>
        <begin position="508"/>
        <end position="560"/>
    </location>
</feature>
<dbReference type="GO" id="GO:0000493">
    <property type="term" value="P:box H/ACA snoRNP assembly"/>
    <property type="evidence" value="ECO:0007669"/>
    <property type="project" value="InterPro"/>
</dbReference>
<dbReference type="GO" id="GO:0006364">
    <property type="term" value="P:rRNA processing"/>
    <property type="evidence" value="ECO:0007669"/>
    <property type="project" value="UniProtKB-KW"/>
</dbReference>
<feature type="compositionally biased region" description="Polar residues" evidence="9">
    <location>
        <begin position="154"/>
        <end position="166"/>
    </location>
</feature>
<dbReference type="HOGENOM" id="CLU_025072_0_0_1"/>
<keyword evidence="6" id="KW-0597">Phosphoprotein</keyword>
<feature type="region of interest" description="Disordered" evidence="9">
    <location>
        <begin position="403"/>
        <end position="560"/>
    </location>
</feature>
<accession>A5DAL8</accession>
<dbReference type="VEuPathDB" id="FungiDB:PGUG_00323"/>
<evidence type="ECO:0000256" key="2">
    <source>
        <dbReference type="ARBA" id="ARBA00009801"/>
    </source>
</evidence>
<evidence type="ECO:0000256" key="8">
    <source>
        <dbReference type="ARBA" id="ARBA00023242"/>
    </source>
</evidence>
<dbReference type="OrthoDB" id="21550at2759"/>
<evidence type="ECO:0000256" key="6">
    <source>
        <dbReference type="ARBA" id="ARBA00022553"/>
    </source>
</evidence>
<dbReference type="RefSeq" id="XP_001486946.2">
    <property type="nucleotide sequence ID" value="XM_001486896.1"/>
</dbReference>
<dbReference type="GO" id="GO:0005732">
    <property type="term" value="C:sno(s)RNA-containing ribonucleoprotein complex"/>
    <property type="evidence" value="ECO:0007669"/>
    <property type="project" value="InterPro"/>
</dbReference>
<dbReference type="OMA" id="CEDEKMV"/>
<proteinExistence type="inferred from homology"/>
<dbReference type="InterPro" id="IPR038664">
    <property type="entry name" value="Gar1/Naf1_Cbf5-bd_sf"/>
</dbReference>
<feature type="compositionally biased region" description="Basic and acidic residues" evidence="9">
    <location>
        <begin position="195"/>
        <end position="205"/>
    </location>
</feature>
<feature type="compositionally biased region" description="Polar residues" evidence="9">
    <location>
        <begin position="67"/>
        <end position="85"/>
    </location>
</feature>
<dbReference type="eggNOG" id="KOG2236">
    <property type="taxonomic scope" value="Eukaryota"/>
</dbReference>
<dbReference type="InterPro" id="IPR009000">
    <property type="entry name" value="Transl_B-barrel_sf"/>
</dbReference>
<sequence length="678" mass="74607">MHGLAQSWLNHVTFSATDLNQRLFVCVTCAQPPAPHNDETQSYVLYAVPHRFSSRPHLVSTHDMPSDTATIESKSATLPESVDTETVTKTETIEADTENGLMDDVADNVPTGSTDSTNLISNAAELPTNLPDSSTNSPAAEHSGQEKVELATEVSAQNLSQNSTKTDSNDEPLKDSTDTGTVHSDLPEPQESSEVSEKVVEEKQDALPQFSDDEIEVSSQSSSDSDSDSDSDSESASDSDSVSDSGSESDSNSATKKENPVLDVDDEDEEAAGGPIYSKNEVIEEKPLLLPEDYTIPEGAPLEYVGEINGVVDKSVIIKANTSGEYRVLNEESVLCLEDKTLIGPLFEVFGRLQAPLYRVQLESSEKAISFRDHIGAKVYYVVPDAKFLLTDTIKHIKGTDASNCHDEELPVEEQEFSDDEQELASKQAKKKKRKPKKEQEQPNAKKHQPQGFQSYGYPTAEKTSQSPQVNYGSPYGASYGQALPINPNNPQQTPQQNTPQLNQTSQFQSTPQFPQNVSLPQTPSFPQNASFSQNAQLTQTSQFAHQAQLPSQPPYNGQGFQQYPYPYNQHANPYGTPINQLPNKPLVGQLSHPVAPQQMGYVPSQYQNPYGQLQPNYGQQMNIQSQPTAMSHPQYSPNPQFQQPQQQANPAQLQQLQQLLLNQLQQNQNQQSPPYQP</sequence>
<keyword evidence="5" id="KW-0698">rRNA processing</keyword>
<dbReference type="GeneID" id="5128990"/>
<dbReference type="InParanoid" id="A5DAL8"/>
<organism evidence="10 11">
    <name type="scientific">Meyerozyma guilliermondii (strain ATCC 6260 / CBS 566 / DSM 6381 / JCM 1539 / NBRC 10279 / NRRL Y-324)</name>
    <name type="common">Yeast</name>
    <name type="synonym">Candida guilliermondii</name>
    <dbReference type="NCBI Taxonomy" id="294746"/>
    <lineage>
        <taxon>Eukaryota</taxon>
        <taxon>Fungi</taxon>
        <taxon>Dikarya</taxon>
        <taxon>Ascomycota</taxon>
        <taxon>Saccharomycotina</taxon>
        <taxon>Pichiomycetes</taxon>
        <taxon>Debaryomycetaceae</taxon>
        <taxon>Meyerozyma</taxon>
    </lineage>
</organism>
<dbReference type="STRING" id="294746.A5DAL8"/>
<gene>
    <name evidence="10" type="ORF">PGUG_00323</name>
</gene>
<dbReference type="Pfam" id="PF04410">
    <property type="entry name" value="Gar1"/>
    <property type="match status" value="1"/>
</dbReference>
<evidence type="ECO:0000256" key="9">
    <source>
        <dbReference type="SAM" id="MobiDB-lite"/>
    </source>
</evidence>
<dbReference type="KEGG" id="pgu:PGUG_00323"/>
<evidence type="ECO:0000256" key="1">
    <source>
        <dbReference type="ARBA" id="ARBA00004123"/>
    </source>
</evidence>
<keyword evidence="8" id="KW-0539">Nucleus</keyword>
<comment type="similarity">
    <text evidence="2">Belongs to the NAF1 family.</text>
</comment>
<dbReference type="PANTHER" id="PTHR31633">
    <property type="entry name" value="H/ACA RIBONUCLEOPROTEIN COMPLEX NON-CORE SUBUNIT NAF1"/>
    <property type="match status" value="1"/>
</dbReference>
<evidence type="ECO:0000313" key="10">
    <source>
        <dbReference type="EMBL" id="EDK36225.2"/>
    </source>
</evidence>
<dbReference type="Proteomes" id="UP000001997">
    <property type="component" value="Unassembled WGS sequence"/>
</dbReference>
<dbReference type="InterPro" id="IPR007504">
    <property type="entry name" value="H/ACA_rnp_Gar1/Naf1"/>
</dbReference>
<dbReference type="PANTHER" id="PTHR31633:SF1">
    <property type="entry name" value="H_ACA RIBONUCLEOPROTEIN COMPLEX NON-CORE SUBUNIT NAF1"/>
    <property type="match status" value="1"/>
</dbReference>
<evidence type="ECO:0000256" key="4">
    <source>
        <dbReference type="ARBA" id="ARBA00022517"/>
    </source>
</evidence>
<dbReference type="InterPro" id="IPR040309">
    <property type="entry name" value="Naf1"/>
</dbReference>
<feature type="region of interest" description="Disordered" evidence="9">
    <location>
        <begin position="625"/>
        <end position="678"/>
    </location>
</feature>